<dbReference type="RefSeq" id="WP_285670026.1">
    <property type="nucleotide sequence ID" value="NZ_BSYI01000003.1"/>
</dbReference>
<evidence type="ECO:0000256" key="2">
    <source>
        <dbReference type="SAM" id="SignalP"/>
    </source>
</evidence>
<evidence type="ECO:0008006" key="5">
    <source>
        <dbReference type="Google" id="ProtNLM"/>
    </source>
</evidence>
<proteinExistence type="predicted"/>
<organism evidence="3 4">
    <name type="scientific">Paralimibaculum aggregatum</name>
    <dbReference type="NCBI Taxonomy" id="3036245"/>
    <lineage>
        <taxon>Bacteria</taxon>
        <taxon>Pseudomonadati</taxon>
        <taxon>Pseudomonadota</taxon>
        <taxon>Alphaproteobacteria</taxon>
        <taxon>Rhodobacterales</taxon>
        <taxon>Paracoccaceae</taxon>
        <taxon>Paralimibaculum</taxon>
    </lineage>
</organism>
<feature type="region of interest" description="Disordered" evidence="1">
    <location>
        <begin position="95"/>
        <end position="136"/>
    </location>
</feature>
<keyword evidence="2" id="KW-0732">Signal</keyword>
<dbReference type="Proteomes" id="UP001239909">
    <property type="component" value="Unassembled WGS sequence"/>
</dbReference>
<accession>A0ABQ6LGM4</accession>
<evidence type="ECO:0000256" key="1">
    <source>
        <dbReference type="SAM" id="MobiDB-lite"/>
    </source>
</evidence>
<feature type="signal peptide" evidence="2">
    <location>
        <begin position="1"/>
        <end position="28"/>
    </location>
</feature>
<protein>
    <recommendedName>
        <fullName evidence="5">Secreted protein</fullName>
    </recommendedName>
</protein>
<comment type="caution">
    <text evidence="3">The sequence shown here is derived from an EMBL/GenBank/DDBJ whole genome shotgun (WGS) entry which is preliminary data.</text>
</comment>
<dbReference type="EMBL" id="BSYI01000003">
    <property type="protein sequence ID" value="GMG81365.1"/>
    <property type="molecule type" value="Genomic_DNA"/>
</dbReference>
<evidence type="ECO:0000313" key="4">
    <source>
        <dbReference type="Proteomes" id="UP001239909"/>
    </source>
</evidence>
<sequence>MKRLTRQIVTLTAALALPVLALPSAAEAAPHDRAQRACIQAVKAETGARRLRDVAAARQGSGFRVTGVIVERRGANDRFACNTTRSGAVRKVWIDERGRGTRQGPGGNLDRRDDRRQDGHHGRQDRRDDRYGHSPEADAVRVGVVIGAIVGSLIEEAGRRH</sequence>
<gene>
    <name evidence="3" type="ORF">LNKW23_05780</name>
</gene>
<feature type="chain" id="PRO_5045042948" description="Secreted protein" evidence="2">
    <location>
        <begin position="29"/>
        <end position="161"/>
    </location>
</feature>
<evidence type="ECO:0000313" key="3">
    <source>
        <dbReference type="EMBL" id="GMG81365.1"/>
    </source>
</evidence>
<name>A0ABQ6LGM4_9RHOB</name>
<reference evidence="3 4" key="1">
    <citation type="submission" date="2023-04" db="EMBL/GenBank/DDBJ databases">
        <title>Marinoamorphus aggregata gen. nov., sp. Nov., isolate from tissue of brittle star Ophioplocus japonicus.</title>
        <authorList>
            <person name="Kawano K."/>
            <person name="Sawayama S."/>
            <person name="Nakagawa S."/>
        </authorList>
    </citation>
    <scope>NUCLEOTIDE SEQUENCE [LARGE SCALE GENOMIC DNA]</scope>
    <source>
        <strain evidence="3 4">NKW23</strain>
    </source>
</reference>
<keyword evidence="4" id="KW-1185">Reference proteome</keyword>
<feature type="compositionally biased region" description="Basic and acidic residues" evidence="1">
    <location>
        <begin position="109"/>
        <end position="136"/>
    </location>
</feature>